<reference evidence="1 2" key="1">
    <citation type="submission" date="2020-08" db="EMBL/GenBank/DDBJ databases">
        <title>A novel species.</title>
        <authorList>
            <person name="Gao J."/>
        </authorList>
    </citation>
    <scope>NUCLEOTIDE SEQUENCE [LARGE SCALE GENOMIC DNA]</scope>
    <source>
        <strain evidence="1 2">CRXT-G-22</strain>
    </source>
</reference>
<gene>
    <name evidence="1" type="ORF">IAG44_19110</name>
</gene>
<accession>A0A7H0IEW7</accession>
<dbReference type="Proteomes" id="UP000516052">
    <property type="component" value="Chromosome"/>
</dbReference>
<evidence type="ECO:0000313" key="1">
    <source>
        <dbReference type="EMBL" id="QNP71333.1"/>
    </source>
</evidence>
<sequence>MGERQSGDGGGREFQQVAGELRYRISEGLYAEGAFLPSQRVLPRSSGSRGTPCSGY</sequence>
<evidence type="ECO:0000313" key="2">
    <source>
        <dbReference type="Proteomes" id="UP000516052"/>
    </source>
</evidence>
<organism evidence="1 2">
    <name type="scientific">Streptomyces roseirectus</name>
    <dbReference type="NCBI Taxonomy" id="2768066"/>
    <lineage>
        <taxon>Bacteria</taxon>
        <taxon>Bacillati</taxon>
        <taxon>Actinomycetota</taxon>
        <taxon>Actinomycetes</taxon>
        <taxon>Kitasatosporales</taxon>
        <taxon>Streptomycetaceae</taxon>
        <taxon>Streptomyces</taxon>
    </lineage>
</organism>
<dbReference type="AlphaFoldDB" id="A0A7H0IEW7"/>
<dbReference type="KEGG" id="sroi:IAG44_19110"/>
<evidence type="ECO:0008006" key="3">
    <source>
        <dbReference type="Google" id="ProtNLM"/>
    </source>
</evidence>
<proteinExistence type="predicted"/>
<dbReference type="EMBL" id="CP060828">
    <property type="protein sequence ID" value="QNP71333.1"/>
    <property type="molecule type" value="Genomic_DNA"/>
</dbReference>
<protein>
    <recommendedName>
        <fullName evidence="3">GntR family transcriptional regulator</fullName>
    </recommendedName>
</protein>
<name>A0A7H0IEW7_9ACTN</name>
<dbReference type="RefSeq" id="WP_187748304.1">
    <property type="nucleotide sequence ID" value="NZ_CP060828.1"/>
</dbReference>
<keyword evidence="2" id="KW-1185">Reference proteome</keyword>